<dbReference type="GO" id="GO:0005634">
    <property type="term" value="C:nucleus"/>
    <property type="evidence" value="ECO:0007669"/>
    <property type="project" value="UniProtKB-SubCell"/>
</dbReference>
<protein>
    <recommendedName>
        <fullName evidence="7">PPM-type phosphatase domain-containing protein</fullName>
    </recommendedName>
</protein>
<feature type="compositionally biased region" description="Polar residues" evidence="6">
    <location>
        <begin position="428"/>
        <end position="441"/>
    </location>
</feature>
<accession>A0AAD7TQ75</accession>
<gene>
    <name evidence="8" type="ORF">ONZ51_g8439</name>
</gene>
<organism evidence="8 9">
    <name type="scientific">Trametes cubensis</name>
    <dbReference type="NCBI Taxonomy" id="1111947"/>
    <lineage>
        <taxon>Eukaryota</taxon>
        <taxon>Fungi</taxon>
        <taxon>Dikarya</taxon>
        <taxon>Basidiomycota</taxon>
        <taxon>Agaricomycotina</taxon>
        <taxon>Agaricomycetes</taxon>
        <taxon>Polyporales</taxon>
        <taxon>Polyporaceae</taxon>
        <taxon>Trametes</taxon>
    </lineage>
</organism>
<evidence type="ECO:0000256" key="3">
    <source>
        <dbReference type="ARBA" id="ARBA00022771"/>
    </source>
</evidence>
<evidence type="ECO:0000256" key="2">
    <source>
        <dbReference type="ARBA" id="ARBA00022723"/>
    </source>
</evidence>
<keyword evidence="9" id="KW-1185">Reference proteome</keyword>
<keyword evidence="2" id="KW-0479">Metal-binding</keyword>
<dbReference type="Gene3D" id="3.60.40.10">
    <property type="entry name" value="PPM-type phosphatase domain"/>
    <property type="match status" value="1"/>
</dbReference>
<feature type="region of interest" description="Disordered" evidence="6">
    <location>
        <begin position="1"/>
        <end position="56"/>
    </location>
</feature>
<sequence length="959" mass="104862">MAEQSVSQPVPIVPTTVSSQSSEKSLKRKLEDALQTLDEAVGPTTPTLARPPPPKRLRTARSIYATLAKYGIKKDAKQSTPTSDLDKLSKAAPRLAAIVARTASRTSKGLPFRLGQITKTPLKASQSTSEYRPSSTASFLARLSTYKLATYGNKPSAIDAVAAAKCGWVNDGKDRLVCGICGVSWVVANRTGMTREAANALVEKQRAQLVEAHKDGCPWKTRQCDDSIYHIPLQAPLATIRDVKSRAVVLDSVMQGVEIKHPLTTGQVQSVISIISSVALPSPAILANETPSTPARESTPTPSPARPEPSETAVLTALFGWSILPPAPLPEQPSSPAGSRAGSVVPATPTRGTPSRATSVARDGTPTPATPRPPLRMRSTTSLHSQFSANSTPRADTTLLHCSLCQRRVGLWAFLPPRPEEDDPMTGDGSSNGAASSTAKKQPQRPLDILREHRPYCPYVVRSTVVPSLPTPPPAASSQQKGHERSPSLASVASVNSSSTQLNAQPNAMEGWRAVMTVIQRYGTLQRQRLGLNRVPSGRLGEPIAEATGEAGEAQPDPIEAMVAGVKSHGGKDLLRYVKGIKSTILNVHSITFQPHGKSANDDRVVVDLWEIGGNHWLFLAVFDGHLGSATSDYTSKELPRNIRRKLRSFVQSKGGYLDRSNIDEYRDEVTALLKRAIEEFDQCIGDALKEVCPRPWELTEDQVRDLIKEHEEIIQRAFAVGVGDSSVGLSILDSDGKLCAQRLCDMHTFKDPKEYFRATMAHPYVEQPLFDWEDRILGWLSVPRAIGDFSLKLHSSYLSHLFRFLPDTDEYPFSTYIPKILTPPYVISEPSVRFTDLEPVWGSHNKMFIFTDGVDNLVDGWLVFKPREHSGADPVEVVSELLADAIDPRIEAILGHKVVPRWSGMEDNRASDVMGNLLGGTDVSRLEMVTDMDRLNDQEGWPFYIDDVSIIVWPLCDL</sequence>
<dbReference type="AlphaFoldDB" id="A0AAD7TQ75"/>
<comment type="caution">
    <text evidence="8">The sequence shown here is derived from an EMBL/GenBank/DDBJ whole genome shotgun (WGS) entry which is preliminary data.</text>
</comment>
<dbReference type="Pfam" id="PF08600">
    <property type="entry name" value="NuBaID_C"/>
    <property type="match status" value="1"/>
</dbReference>
<name>A0AAD7TQ75_9APHY</name>
<dbReference type="Pfam" id="PF00481">
    <property type="entry name" value="PP2C"/>
    <property type="match status" value="1"/>
</dbReference>
<dbReference type="InterPro" id="IPR013909">
    <property type="entry name" value="NuBaID_C"/>
</dbReference>
<evidence type="ECO:0000256" key="1">
    <source>
        <dbReference type="ARBA" id="ARBA00004123"/>
    </source>
</evidence>
<dbReference type="InterPro" id="IPR036457">
    <property type="entry name" value="PPM-type-like_dom_sf"/>
</dbReference>
<dbReference type="EMBL" id="JAPEVG010000255">
    <property type="protein sequence ID" value="KAJ8472546.1"/>
    <property type="molecule type" value="Genomic_DNA"/>
</dbReference>
<evidence type="ECO:0000259" key="7">
    <source>
        <dbReference type="PROSITE" id="PS51746"/>
    </source>
</evidence>
<feature type="compositionally biased region" description="Low complexity" evidence="6">
    <location>
        <begin position="487"/>
        <end position="499"/>
    </location>
</feature>
<keyword evidence="4" id="KW-0862">Zinc</keyword>
<evidence type="ECO:0000256" key="5">
    <source>
        <dbReference type="ARBA" id="ARBA00023242"/>
    </source>
</evidence>
<dbReference type="SUPFAM" id="SSF81606">
    <property type="entry name" value="PP2C-like"/>
    <property type="match status" value="1"/>
</dbReference>
<feature type="compositionally biased region" description="Polar residues" evidence="6">
    <location>
        <begin position="378"/>
        <end position="393"/>
    </location>
</feature>
<feature type="region of interest" description="Disordered" evidence="6">
    <location>
        <begin position="416"/>
        <end position="447"/>
    </location>
</feature>
<feature type="region of interest" description="Disordered" evidence="6">
    <location>
        <begin position="326"/>
        <end position="393"/>
    </location>
</feature>
<keyword evidence="5" id="KW-0539">Nucleus</keyword>
<dbReference type="Pfam" id="PF07967">
    <property type="entry name" value="zf-C3HC"/>
    <property type="match status" value="1"/>
</dbReference>
<feature type="compositionally biased region" description="Polar residues" evidence="6">
    <location>
        <begin position="289"/>
        <end position="300"/>
    </location>
</feature>
<dbReference type="PANTHER" id="PTHR15835:SF6">
    <property type="entry name" value="ZINC FINGER C3HC-TYPE PROTEIN 1"/>
    <property type="match status" value="1"/>
</dbReference>
<evidence type="ECO:0000313" key="8">
    <source>
        <dbReference type="EMBL" id="KAJ8472546.1"/>
    </source>
</evidence>
<dbReference type="InterPro" id="IPR001932">
    <property type="entry name" value="PPM-type_phosphatase-like_dom"/>
</dbReference>
<evidence type="ECO:0000256" key="4">
    <source>
        <dbReference type="ARBA" id="ARBA00022833"/>
    </source>
</evidence>
<proteinExistence type="predicted"/>
<evidence type="ECO:0000313" key="9">
    <source>
        <dbReference type="Proteomes" id="UP001215151"/>
    </source>
</evidence>
<feature type="region of interest" description="Disordered" evidence="6">
    <location>
        <begin position="464"/>
        <end position="504"/>
    </location>
</feature>
<feature type="domain" description="PPM-type phosphatase" evidence="7">
    <location>
        <begin position="587"/>
        <end position="956"/>
    </location>
</feature>
<evidence type="ECO:0000256" key="6">
    <source>
        <dbReference type="SAM" id="MobiDB-lite"/>
    </source>
</evidence>
<dbReference type="SMART" id="SM00332">
    <property type="entry name" value="PP2Cc"/>
    <property type="match status" value="1"/>
</dbReference>
<keyword evidence="3" id="KW-0863">Zinc-finger</keyword>
<dbReference type="Proteomes" id="UP001215151">
    <property type="component" value="Unassembled WGS sequence"/>
</dbReference>
<dbReference type="PROSITE" id="PS51746">
    <property type="entry name" value="PPM_2"/>
    <property type="match status" value="1"/>
</dbReference>
<reference evidence="8" key="1">
    <citation type="submission" date="2022-11" db="EMBL/GenBank/DDBJ databases">
        <title>Genome Sequence of Cubamyces cubensis.</title>
        <authorList>
            <person name="Buettner E."/>
        </authorList>
    </citation>
    <scope>NUCLEOTIDE SEQUENCE</scope>
    <source>
        <strain evidence="8">MPL-01</strain>
    </source>
</reference>
<feature type="region of interest" description="Disordered" evidence="6">
    <location>
        <begin position="286"/>
        <end position="310"/>
    </location>
</feature>
<comment type="subcellular location">
    <subcellularLocation>
        <location evidence="1">Nucleus</location>
    </subcellularLocation>
</comment>
<dbReference type="PANTHER" id="PTHR15835">
    <property type="entry name" value="NUCLEAR-INTERACTING PARTNER OF ALK"/>
    <property type="match status" value="1"/>
</dbReference>
<dbReference type="InterPro" id="IPR012935">
    <property type="entry name" value="NuBaID_N"/>
</dbReference>
<dbReference type="GO" id="GO:0008270">
    <property type="term" value="F:zinc ion binding"/>
    <property type="evidence" value="ECO:0007669"/>
    <property type="project" value="UniProtKB-KW"/>
</dbReference>